<dbReference type="RefSeq" id="WP_003082417.1">
    <property type="nucleotide sequence ID" value="NZ_AEUW02000001.1"/>
</dbReference>
<dbReference type="EC" id="3.2.2.n1" evidence="2"/>
<dbReference type="OrthoDB" id="9801098at2"/>
<dbReference type="InterPro" id="IPR005269">
    <property type="entry name" value="LOG"/>
</dbReference>
<dbReference type="PANTHER" id="PTHR31223:SF70">
    <property type="entry name" value="LOG FAMILY PROTEIN YJL055W"/>
    <property type="match status" value="1"/>
</dbReference>
<organism evidence="3 4">
    <name type="scientific">Streptococcus macacae NCTC 11558</name>
    <dbReference type="NCBI Taxonomy" id="764298"/>
    <lineage>
        <taxon>Bacteria</taxon>
        <taxon>Bacillati</taxon>
        <taxon>Bacillota</taxon>
        <taxon>Bacilli</taxon>
        <taxon>Lactobacillales</taxon>
        <taxon>Streptococcaceae</taxon>
        <taxon>Streptococcus</taxon>
    </lineage>
</organism>
<dbReference type="InterPro" id="IPR031100">
    <property type="entry name" value="LOG_fam"/>
</dbReference>
<evidence type="ECO:0000256" key="1">
    <source>
        <dbReference type="ARBA" id="ARBA00006763"/>
    </source>
</evidence>
<dbReference type="GO" id="GO:0005829">
    <property type="term" value="C:cytosol"/>
    <property type="evidence" value="ECO:0007669"/>
    <property type="project" value="TreeGrafter"/>
</dbReference>
<dbReference type="eggNOG" id="COG1611">
    <property type="taxonomic scope" value="Bacteria"/>
</dbReference>
<comment type="similarity">
    <text evidence="1 2">Belongs to the LOG family.</text>
</comment>
<evidence type="ECO:0000313" key="4">
    <source>
        <dbReference type="Proteomes" id="UP000003573"/>
    </source>
</evidence>
<keyword evidence="2" id="KW-0378">Hydrolase</keyword>
<keyword evidence="2" id="KW-0203">Cytokinin biosynthesis</keyword>
<dbReference type="EMBL" id="AEUW02000001">
    <property type="protein sequence ID" value="EHJ53355.1"/>
    <property type="molecule type" value="Genomic_DNA"/>
</dbReference>
<dbReference type="Pfam" id="PF03641">
    <property type="entry name" value="Lysine_decarbox"/>
    <property type="match status" value="1"/>
</dbReference>
<reference evidence="3 4" key="1">
    <citation type="journal article" date="2014" name="Int. J. Syst. Evol. Microbiol.">
        <title>Phylogenomics and the dynamic genome evolution of the genus Streptococcus.</title>
        <authorList>
            <consortium name="The Broad Institute Genome Sequencing Platform"/>
            <person name="Richards V.P."/>
            <person name="Palmer S.R."/>
            <person name="Pavinski Bitar P.D."/>
            <person name="Qin X."/>
            <person name="Weinstock G.M."/>
            <person name="Highlander S.K."/>
            <person name="Town C.D."/>
            <person name="Burne R.A."/>
            <person name="Stanhope M.J."/>
        </authorList>
    </citation>
    <scope>NUCLEOTIDE SEQUENCE [LARGE SCALE GENOMIC DNA]</scope>
    <source>
        <strain evidence="3 4">NCTC 11558</strain>
    </source>
</reference>
<accession>G5JXZ8</accession>
<dbReference type="Proteomes" id="UP000003573">
    <property type="component" value="Unassembled WGS sequence"/>
</dbReference>
<protein>
    <recommendedName>
        <fullName evidence="2">Cytokinin riboside 5'-monophosphate phosphoribohydrolase</fullName>
        <ecNumber evidence="2">3.2.2.n1</ecNumber>
    </recommendedName>
</protein>
<dbReference type="AlphaFoldDB" id="G5JXZ8"/>
<sequence>MNITVYLGASKGNLPVYEEKTLELARWIASKNHVLIYGGSNRGLMRILADEVLAQGAKVYGFIPDFLQVKEIAHPNLTDLTIVSDMDQRKRLMMEEGDVLLALPGGPGTLEEISEAISWARIGRNPKPCILLNINGYYDFLKAQFDHMVFQGFLTKEDRANILFSDDLKEIESFIENYQSLRDKF</sequence>
<comment type="caution">
    <text evidence="3">The sequence shown here is derived from an EMBL/GenBank/DDBJ whole genome shotgun (WGS) entry which is preliminary data.</text>
</comment>
<dbReference type="GO" id="GO:0016799">
    <property type="term" value="F:hydrolase activity, hydrolyzing N-glycosyl compounds"/>
    <property type="evidence" value="ECO:0007669"/>
    <property type="project" value="TreeGrafter"/>
</dbReference>
<proteinExistence type="inferred from homology"/>
<evidence type="ECO:0000313" key="3">
    <source>
        <dbReference type="EMBL" id="EHJ53355.1"/>
    </source>
</evidence>
<dbReference type="SUPFAM" id="SSF102405">
    <property type="entry name" value="MCP/YpsA-like"/>
    <property type="match status" value="1"/>
</dbReference>
<evidence type="ECO:0000256" key="2">
    <source>
        <dbReference type="RuleBase" id="RU363015"/>
    </source>
</evidence>
<name>G5JXZ8_9STRE</name>
<dbReference type="PANTHER" id="PTHR31223">
    <property type="entry name" value="LOG FAMILY PROTEIN YJL055W"/>
    <property type="match status" value="1"/>
</dbReference>
<gene>
    <name evidence="3" type="ORF">STRMA_0044</name>
</gene>
<dbReference type="Gene3D" id="3.40.50.450">
    <property type="match status" value="1"/>
</dbReference>
<dbReference type="GO" id="GO:0009691">
    <property type="term" value="P:cytokinin biosynthetic process"/>
    <property type="evidence" value="ECO:0007669"/>
    <property type="project" value="UniProtKB-UniRule"/>
</dbReference>
<dbReference type="STRING" id="764298.STRMA_0044"/>
<dbReference type="NCBIfam" id="TIGR00730">
    <property type="entry name" value="Rossman fold protein, TIGR00730 family"/>
    <property type="match status" value="1"/>
</dbReference>
<keyword evidence="4" id="KW-1185">Reference proteome</keyword>